<accession>A0A0W0TF17</accession>
<evidence type="ECO:0000313" key="4">
    <source>
        <dbReference type="EMBL" id="KTC94150.1"/>
    </source>
</evidence>
<dbReference type="OrthoDB" id="5649647at2"/>
<organism evidence="4 5">
    <name type="scientific">Legionella erythra</name>
    <dbReference type="NCBI Taxonomy" id="448"/>
    <lineage>
        <taxon>Bacteria</taxon>
        <taxon>Pseudomonadati</taxon>
        <taxon>Pseudomonadota</taxon>
        <taxon>Gammaproteobacteria</taxon>
        <taxon>Legionellales</taxon>
        <taxon>Legionellaceae</taxon>
        <taxon>Legionella</taxon>
    </lineage>
</organism>
<gene>
    <name evidence="4" type="ORF">Lery_2317</name>
</gene>
<keyword evidence="3" id="KW-0732">Signal</keyword>
<evidence type="ECO:0000313" key="5">
    <source>
        <dbReference type="Proteomes" id="UP000054773"/>
    </source>
</evidence>
<proteinExistence type="inferred from homology"/>
<dbReference type="STRING" id="448.Lery_2317"/>
<feature type="signal peptide" evidence="3">
    <location>
        <begin position="1"/>
        <end position="22"/>
    </location>
</feature>
<reference evidence="4 5" key="1">
    <citation type="submission" date="2015-11" db="EMBL/GenBank/DDBJ databases">
        <title>Genomic analysis of 38 Legionella species identifies large and diverse effector repertoires.</title>
        <authorList>
            <person name="Burstein D."/>
            <person name="Amaro F."/>
            <person name="Zusman T."/>
            <person name="Lifshitz Z."/>
            <person name="Cohen O."/>
            <person name="Gilbert J.A."/>
            <person name="Pupko T."/>
            <person name="Shuman H.A."/>
            <person name="Segal G."/>
        </authorList>
    </citation>
    <scope>NUCLEOTIDE SEQUENCE [LARGE SCALE GENOMIC DNA]</scope>
    <source>
        <strain evidence="4 5">SE-32A-C8</strain>
    </source>
</reference>
<dbReference type="AlphaFoldDB" id="A0A0W0TF17"/>
<keyword evidence="2" id="KW-0119">Carbohydrate metabolism</keyword>
<dbReference type="InterPro" id="IPR019405">
    <property type="entry name" value="Lactonase_7-beta_prop"/>
</dbReference>
<evidence type="ECO:0000256" key="1">
    <source>
        <dbReference type="ARBA" id="ARBA00005564"/>
    </source>
</evidence>
<dbReference type="Gene3D" id="2.130.10.10">
    <property type="entry name" value="YVTN repeat-like/Quinoprotein amine dehydrogenase"/>
    <property type="match status" value="2"/>
</dbReference>
<keyword evidence="2" id="KW-0313">Glucose metabolism</keyword>
<comment type="similarity">
    <text evidence="1">Belongs to the cycloisomerase 2 family.</text>
</comment>
<dbReference type="GO" id="GO:0006006">
    <property type="term" value="P:glucose metabolic process"/>
    <property type="evidence" value="ECO:0007669"/>
    <property type="project" value="UniProtKB-KW"/>
</dbReference>
<keyword evidence="5" id="KW-1185">Reference proteome</keyword>
<protein>
    <submittedName>
        <fullName evidence="4">Transmembrane protein</fullName>
    </submittedName>
</protein>
<dbReference type="PATRIC" id="fig|448.7.peg.2436"/>
<feature type="chain" id="PRO_5006912929" evidence="3">
    <location>
        <begin position="23"/>
        <end position="571"/>
    </location>
</feature>
<dbReference type="RefSeq" id="WP_058527440.1">
    <property type="nucleotide sequence ID" value="NZ_CAAAHY010000006.1"/>
</dbReference>
<name>A0A0W0TF17_LEGER</name>
<dbReference type="Proteomes" id="UP000054773">
    <property type="component" value="Unassembled WGS sequence"/>
</dbReference>
<dbReference type="InterPro" id="IPR050282">
    <property type="entry name" value="Cycloisomerase_2"/>
</dbReference>
<dbReference type="SUPFAM" id="SSF63825">
    <property type="entry name" value="YWTD domain"/>
    <property type="match status" value="1"/>
</dbReference>
<keyword evidence="4" id="KW-0472">Membrane</keyword>
<dbReference type="Pfam" id="PF10282">
    <property type="entry name" value="Lactonase"/>
    <property type="match status" value="1"/>
</dbReference>
<dbReference type="PANTHER" id="PTHR30344">
    <property type="entry name" value="6-PHOSPHOGLUCONOLACTONASE-RELATED"/>
    <property type="match status" value="1"/>
</dbReference>
<sequence length="571" mass="58051">MDKSKKTRFFAFLFFSVFSVYCQVNHSAQPKWTLLPTTPTQVVVAPNGTANVQYQVTNNTAVTRTLTIKPLSGVTQVKNSAAECSIPFTLASKGHCLLTLRINGAQVPANGLHEGPVVCKTQGSGIDPFLCSQPSEANSLKVTVMNQSIQLNLTGSPLVLVAGGGSGNITVTNQSGRTALNVAAALTGTALDGHVVQDASQCVSLAPGQSCNLVFTPDNTVIPATLITIRGTNTLPVMGSIAINAQPQANISISGSSTLALNTNGTTGILTITNNSLTLVAQNIVPDFSATALAGNVTVTNNNCINVPPGGSCTITFAPEGNPVVPTSFPIQGSNTTAVNGTIGIDAHAYITNGNTSLVIQCSVNTSTGALDNCADSGAAGLVVPGGIALNPSGDLAYVTNENTSIVSLCEVNPDTGALSLCANTGASFTVPTGIVINAAGTIAYVVNESNNDVTQCDINPTTGVLANCVDSGATGLFTPYNMAIHPAGDFAYITVISEITQCSINPATGALQACSNYVDPLLNTPQGIAVNAAGTIAYVANGGNDTVLACQIDQNTRLITSCANTGGGKL</sequence>
<dbReference type="GO" id="GO:0017057">
    <property type="term" value="F:6-phosphogluconolactonase activity"/>
    <property type="evidence" value="ECO:0007669"/>
    <property type="project" value="TreeGrafter"/>
</dbReference>
<evidence type="ECO:0000256" key="2">
    <source>
        <dbReference type="ARBA" id="ARBA00022526"/>
    </source>
</evidence>
<dbReference type="InterPro" id="IPR015943">
    <property type="entry name" value="WD40/YVTN_repeat-like_dom_sf"/>
</dbReference>
<keyword evidence="4" id="KW-0812">Transmembrane</keyword>
<evidence type="ECO:0000256" key="3">
    <source>
        <dbReference type="SAM" id="SignalP"/>
    </source>
</evidence>
<dbReference type="EMBL" id="LNYA01000034">
    <property type="protein sequence ID" value="KTC94150.1"/>
    <property type="molecule type" value="Genomic_DNA"/>
</dbReference>
<comment type="caution">
    <text evidence="4">The sequence shown here is derived from an EMBL/GenBank/DDBJ whole genome shotgun (WGS) entry which is preliminary data.</text>
</comment>
<dbReference type="PANTHER" id="PTHR30344:SF1">
    <property type="entry name" value="6-PHOSPHOGLUCONOLACTONASE"/>
    <property type="match status" value="1"/>
</dbReference>